<keyword evidence="1" id="KW-0812">Transmembrane</keyword>
<proteinExistence type="predicted"/>
<evidence type="ECO:0000313" key="3">
    <source>
        <dbReference type="Proteomes" id="UP000307602"/>
    </source>
</evidence>
<dbReference type="Proteomes" id="UP000307602">
    <property type="component" value="Unassembled WGS sequence"/>
</dbReference>
<name>A0A4S1DRC7_9FLAO</name>
<sequence>MKEDKIERLIEKYKEGNSTLNEEQFLFDNAKNSEPSLEAWTTFVKNNKKETPKNFNDILWESFQNKKIRKRKIFFGIMSAAASVILLISLFIANPKQKELNYSEKEALLNQALNMVSNSGLAEIQQSIIYENEMVIIYTTTE</sequence>
<dbReference type="AlphaFoldDB" id="A0A4S1DRC7"/>
<evidence type="ECO:0000256" key="1">
    <source>
        <dbReference type="SAM" id="Phobius"/>
    </source>
</evidence>
<feature type="transmembrane region" description="Helical" evidence="1">
    <location>
        <begin position="73"/>
        <end position="93"/>
    </location>
</feature>
<comment type="caution">
    <text evidence="2">The sequence shown here is derived from an EMBL/GenBank/DDBJ whole genome shotgun (WGS) entry which is preliminary data.</text>
</comment>
<accession>A0A4S1DRC7</accession>
<keyword evidence="3" id="KW-1185">Reference proteome</keyword>
<keyword evidence="1" id="KW-0472">Membrane</keyword>
<keyword evidence="1" id="KW-1133">Transmembrane helix</keyword>
<dbReference type="EMBL" id="SRSO01000042">
    <property type="protein sequence ID" value="TGV00490.1"/>
    <property type="molecule type" value="Genomic_DNA"/>
</dbReference>
<gene>
    <name evidence="2" type="ORF">EM932_19530</name>
</gene>
<dbReference type="RefSeq" id="WP_135878892.1">
    <property type="nucleotide sequence ID" value="NZ_SRSO01000042.1"/>
</dbReference>
<reference evidence="2 3" key="1">
    <citation type="submission" date="2019-04" db="EMBL/GenBank/DDBJ databases">
        <authorList>
            <person name="Liu A."/>
        </authorList>
    </citation>
    <scope>NUCLEOTIDE SEQUENCE [LARGE SCALE GENOMIC DNA]</scope>
    <source>
        <strain evidence="2 3">RZ03</strain>
    </source>
</reference>
<organism evidence="2 3">
    <name type="scientific">Flavivirga rizhaonensis</name>
    <dbReference type="NCBI Taxonomy" id="2559571"/>
    <lineage>
        <taxon>Bacteria</taxon>
        <taxon>Pseudomonadati</taxon>
        <taxon>Bacteroidota</taxon>
        <taxon>Flavobacteriia</taxon>
        <taxon>Flavobacteriales</taxon>
        <taxon>Flavobacteriaceae</taxon>
        <taxon>Flavivirga</taxon>
    </lineage>
</organism>
<evidence type="ECO:0000313" key="2">
    <source>
        <dbReference type="EMBL" id="TGV00490.1"/>
    </source>
</evidence>
<dbReference type="OrthoDB" id="1201528at2"/>
<protein>
    <submittedName>
        <fullName evidence="2">Uncharacterized protein</fullName>
    </submittedName>
</protein>